<comment type="subcellular location">
    <subcellularLocation>
        <location evidence="1 6">Nucleus</location>
        <location evidence="1 6">Nucleolus</location>
    </subcellularLocation>
</comment>
<evidence type="ECO:0000256" key="3">
    <source>
        <dbReference type="ARBA" id="ARBA00022884"/>
    </source>
</evidence>
<keyword evidence="5 6" id="KW-0687">Ribonucleoprotein</keyword>
<organism evidence="8 9">
    <name type="scientific">Triparma columacea</name>
    <dbReference type="NCBI Taxonomy" id="722753"/>
    <lineage>
        <taxon>Eukaryota</taxon>
        <taxon>Sar</taxon>
        <taxon>Stramenopiles</taxon>
        <taxon>Ochrophyta</taxon>
        <taxon>Bolidophyceae</taxon>
        <taxon>Parmales</taxon>
        <taxon>Triparmaceae</taxon>
        <taxon>Triparma</taxon>
    </lineage>
</organism>
<comment type="function">
    <text evidence="6">Required for ribosome biogenesis. Part of a complex which catalyzes pseudouridylation of rRNA. This involves the isomerization of uridine such that the ribose is subsequently attached to C5, instead of the normal N1. Pseudouridine ('psi') residues may serve to stabilize the conformation of rRNAs.</text>
</comment>
<dbReference type="SUPFAM" id="SSF55315">
    <property type="entry name" value="L30e-like"/>
    <property type="match status" value="1"/>
</dbReference>
<dbReference type="Pfam" id="PF01248">
    <property type="entry name" value="Ribosomal_L7Ae"/>
    <property type="match status" value="1"/>
</dbReference>
<dbReference type="GO" id="GO:0031429">
    <property type="term" value="C:box H/ACA snoRNP complex"/>
    <property type="evidence" value="ECO:0007669"/>
    <property type="project" value="UniProtKB-UniRule"/>
</dbReference>
<dbReference type="GO" id="GO:0031120">
    <property type="term" value="P:snRNA pseudouridine synthesis"/>
    <property type="evidence" value="ECO:0007669"/>
    <property type="project" value="UniProtKB-UniRule"/>
</dbReference>
<evidence type="ECO:0000256" key="1">
    <source>
        <dbReference type="ARBA" id="ARBA00004604"/>
    </source>
</evidence>
<protein>
    <recommendedName>
        <fullName evidence="6">H/ACA ribonucleoprotein complex subunit 2</fullName>
    </recommendedName>
    <alternativeName>
        <fullName evidence="6">Nucleolar protein family A member 2</fullName>
    </alternativeName>
</protein>
<evidence type="ECO:0000256" key="5">
    <source>
        <dbReference type="ARBA" id="ARBA00023274"/>
    </source>
</evidence>
<reference evidence="9" key="1">
    <citation type="journal article" date="2023" name="Commun. Biol.">
        <title>Genome analysis of Parmales, the sister group of diatoms, reveals the evolutionary specialization of diatoms from phago-mixotrophs to photoautotrophs.</title>
        <authorList>
            <person name="Ban H."/>
            <person name="Sato S."/>
            <person name="Yoshikawa S."/>
            <person name="Yamada K."/>
            <person name="Nakamura Y."/>
            <person name="Ichinomiya M."/>
            <person name="Sato N."/>
            <person name="Blanc-Mathieu R."/>
            <person name="Endo H."/>
            <person name="Kuwata A."/>
            <person name="Ogata H."/>
        </authorList>
    </citation>
    <scope>NUCLEOTIDE SEQUENCE [LARGE SCALE GENOMIC DNA]</scope>
</reference>
<evidence type="ECO:0000313" key="8">
    <source>
        <dbReference type="EMBL" id="GMI45205.1"/>
    </source>
</evidence>
<dbReference type="InterPro" id="IPR050257">
    <property type="entry name" value="eL8/uL1-like"/>
</dbReference>
<keyword evidence="9" id="KW-1185">Reference proteome</keyword>
<dbReference type="AlphaFoldDB" id="A0A9W7LBM1"/>
<keyword evidence="4 6" id="KW-0539">Nucleus</keyword>
<dbReference type="PRINTS" id="PR00883">
    <property type="entry name" value="NUCLEARHMG"/>
</dbReference>
<comment type="similarity">
    <text evidence="2 6">Belongs to the eukaryotic ribosomal protein eL8 family.</text>
</comment>
<dbReference type="GO" id="GO:0000398">
    <property type="term" value="P:mRNA splicing, via spliceosome"/>
    <property type="evidence" value="ECO:0007669"/>
    <property type="project" value="UniProtKB-UniRule"/>
</dbReference>
<evidence type="ECO:0000256" key="6">
    <source>
        <dbReference type="RuleBase" id="RU366039"/>
    </source>
</evidence>
<comment type="function">
    <text evidence="6">Common component of the spliceosome and rRNA processing machinery.</text>
</comment>
<evidence type="ECO:0000313" key="9">
    <source>
        <dbReference type="Proteomes" id="UP001165065"/>
    </source>
</evidence>
<gene>
    <name evidence="8" type="ORF">TrCOL_g3347</name>
</gene>
<sequence length="140" mass="14981">MSSYDFSPLCTPLASNSVLTTVILDLVENAKKSNQLKLGVNEAAKCLNRSIAEIIILAADAQPVELLGHIPLLCEDKNVPYVFVVSKNALGKAAGRKETVHADGTIVMKPVICATITTNDTSSLKSDIQSVKIKIESLLM</sequence>
<dbReference type="InterPro" id="IPR029064">
    <property type="entry name" value="Ribosomal_eL30-like_sf"/>
</dbReference>
<dbReference type="EMBL" id="BRYA01000239">
    <property type="protein sequence ID" value="GMI45205.1"/>
    <property type="molecule type" value="Genomic_DNA"/>
</dbReference>
<dbReference type="PANTHER" id="PTHR23105">
    <property type="entry name" value="RIBOSOMAL PROTEIN L7AE FAMILY MEMBER"/>
    <property type="match status" value="1"/>
</dbReference>
<dbReference type="GO" id="GO:0042254">
    <property type="term" value="P:ribosome biogenesis"/>
    <property type="evidence" value="ECO:0007669"/>
    <property type="project" value="InterPro"/>
</dbReference>
<comment type="caution">
    <text evidence="8">The sequence shown here is derived from an EMBL/GenBank/DDBJ whole genome shotgun (WGS) entry which is preliminary data.</text>
</comment>
<evidence type="ECO:0000256" key="2">
    <source>
        <dbReference type="ARBA" id="ARBA00007337"/>
    </source>
</evidence>
<dbReference type="Gene3D" id="3.30.1330.30">
    <property type="match status" value="1"/>
</dbReference>
<dbReference type="InterPro" id="IPR004038">
    <property type="entry name" value="Ribosomal_eL8/eL30/eS12/Gad45"/>
</dbReference>
<dbReference type="InterPro" id="IPR002415">
    <property type="entry name" value="H/ACA_rnp_Nhp2-like"/>
</dbReference>
<dbReference type="GO" id="GO:0003723">
    <property type="term" value="F:RNA binding"/>
    <property type="evidence" value="ECO:0007669"/>
    <property type="project" value="UniProtKB-UniRule"/>
</dbReference>
<proteinExistence type="inferred from homology"/>
<dbReference type="PRINTS" id="PR00881">
    <property type="entry name" value="L7ARS6FAMILY"/>
</dbReference>
<feature type="domain" description="Ribosomal protein eL8/eL30/eS12/Gadd45" evidence="7">
    <location>
        <begin position="24"/>
        <end position="102"/>
    </location>
</feature>
<dbReference type="InterPro" id="IPR018492">
    <property type="entry name" value="Ribosomal_eL8/Nhp2"/>
</dbReference>
<evidence type="ECO:0000259" key="7">
    <source>
        <dbReference type="Pfam" id="PF01248"/>
    </source>
</evidence>
<dbReference type="InterPro" id="IPR004037">
    <property type="entry name" value="Ribosomal_eL8-like_CS"/>
</dbReference>
<evidence type="ECO:0000256" key="4">
    <source>
        <dbReference type="ARBA" id="ARBA00023242"/>
    </source>
</evidence>
<keyword evidence="3 6" id="KW-0694">RNA-binding</keyword>
<accession>A0A9W7LBM1</accession>
<dbReference type="Proteomes" id="UP001165065">
    <property type="component" value="Unassembled WGS sequence"/>
</dbReference>
<name>A0A9W7LBM1_9STRA</name>
<dbReference type="OrthoDB" id="1924699at2759"/>
<dbReference type="PROSITE" id="PS01082">
    <property type="entry name" value="RIBOSOMAL_L7AE"/>
    <property type="match status" value="1"/>
</dbReference>